<proteinExistence type="predicted"/>
<name>A0AAV4LG75_9BACL</name>
<accession>A0AAV4LG75</accession>
<keyword evidence="2" id="KW-1185">Reference proteome</keyword>
<sequence>MIVEDGEFIIEFVRSEDQSEEKKRRAIECAFEMIMEIYEKYETKEKSNRS</sequence>
<protein>
    <submittedName>
        <fullName evidence="1">Uncharacterized protein</fullName>
    </submittedName>
</protein>
<evidence type="ECO:0000313" key="2">
    <source>
        <dbReference type="Proteomes" id="UP001057291"/>
    </source>
</evidence>
<dbReference type="EMBL" id="BOQE01000001">
    <property type="protein sequence ID" value="GIM46829.1"/>
    <property type="molecule type" value="Genomic_DNA"/>
</dbReference>
<comment type="caution">
    <text evidence="1">The sequence shown here is derived from an EMBL/GenBank/DDBJ whole genome shotgun (WGS) entry which is preliminary data.</text>
</comment>
<dbReference type="RefSeq" id="WP_282199880.1">
    <property type="nucleotide sequence ID" value="NZ_BOQE01000001.1"/>
</dbReference>
<dbReference type="Proteomes" id="UP001057291">
    <property type="component" value="Unassembled WGS sequence"/>
</dbReference>
<organism evidence="1 2">
    <name type="scientific">Collibacillus ludicampi</name>
    <dbReference type="NCBI Taxonomy" id="2771369"/>
    <lineage>
        <taxon>Bacteria</taxon>
        <taxon>Bacillati</taxon>
        <taxon>Bacillota</taxon>
        <taxon>Bacilli</taxon>
        <taxon>Bacillales</taxon>
        <taxon>Alicyclobacillaceae</taxon>
        <taxon>Collibacillus</taxon>
    </lineage>
</organism>
<dbReference type="AlphaFoldDB" id="A0AAV4LG75"/>
<evidence type="ECO:0000313" key="1">
    <source>
        <dbReference type="EMBL" id="GIM46829.1"/>
    </source>
</evidence>
<gene>
    <name evidence="1" type="ORF">DNHGIG_23780</name>
</gene>
<reference evidence="1" key="1">
    <citation type="journal article" date="2023" name="Int. J. Syst. Evol. Microbiol.">
        <title>Collibacillus ludicampi gen. nov., sp. nov., a new soil bacterium of the family Alicyclobacillaceae.</title>
        <authorList>
            <person name="Jojima T."/>
            <person name="Ioku Y."/>
            <person name="Fukuta Y."/>
            <person name="Shirasaka N."/>
            <person name="Matsumura Y."/>
            <person name="Mori M."/>
        </authorList>
    </citation>
    <scope>NUCLEOTIDE SEQUENCE</scope>
    <source>
        <strain evidence="1">TP075</strain>
    </source>
</reference>